<name>A0A1I1TT40_9ACTN</name>
<evidence type="ECO:0000256" key="5">
    <source>
        <dbReference type="SAM" id="MobiDB-lite"/>
    </source>
</evidence>
<feature type="compositionally biased region" description="Basic and acidic residues" evidence="5">
    <location>
        <begin position="235"/>
        <end position="247"/>
    </location>
</feature>
<comment type="subcellular location">
    <subcellularLocation>
        <location evidence="1">Cytoplasm</location>
    </subcellularLocation>
</comment>
<feature type="compositionally biased region" description="Basic and acidic residues" evidence="5">
    <location>
        <begin position="47"/>
        <end position="61"/>
    </location>
</feature>
<dbReference type="Pfam" id="PF14011">
    <property type="entry name" value="ESX-1_EspG"/>
    <property type="match status" value="1"/>
</dbReference>
<keyword evidence="3" id="KW-0963">Cytoplasm</keyword>
<feature type="region of interest" description="Disordered" evidence="5">
    <location>
        <begin position="1"/>
        <end position="74"/>
    </location>
</feature>
<organism evidence="6 7">
    <name type="scientific">Actinopolyspora alba</name>
    <dbReference type="NCBI Taxonomy" id="673379"/>
    <lineage>
        <taxon>Bacteria</taxon>
        <taxon>Bacillati</taxon>
        <taxon>Actinomycetota</taxon>
        <taxon>Actinomycetes</taxon>
        <taxon>Actinopolysporales</taxon>
        <taxon>Actinopolysporaceae</taxon>
        <taxon>Actinopolyspora</taxon>
        <taxon>Actinopolyspora alba group</taxon>
    </lineage>
</organism>
<dbReference type="AlphaFoldDB" id="A0A1I1TT40"/>
<evidence type="ECO:0000256" key="1">
    <source>
        <dbReference type="ARBA" id="ARBA00004496"/>
    </source>
</evidence>
<evidence type="ECO:0000256" key="3">
    <source>
        <dbReference type="ARBA" id="ARBA00022490"/>
    </source>
</evidence>
<comment type="similarity">
    <text evidence="2">Belongs to the EspG family.</text>
</comment>
<gene>
    <name evidence="6" type="ORF">SAMN04487819_101324</name>
</gene>
<evidence type="ECO:0000313" key="6">
    <source>
        <dbReference type="EMBL" id="SFD61694.1"/>
    </source>
</evidence>
<sequence>MAQSWEWGRQVGSDEVSVSSPRSKGPPAGGFPHDSRGPGAGNPRVGNPRDDNPRIDDHRFDGAGSDEQDFESSRFDRVITEPVMLSYAAYDVLHHDEFGAGTAKPAGLEGVSPGATHRERAAIVEAANAELRQAGLIRGDAPIGALRDTLRLLRTPQRRVYGWYSIRTDAGATRGGFQVAEADDFAVLAAVEQDRVLLEPVEPDALPSTVAGLLPDAPPVDEAPTTMPPPPARHTVPDRDRRSRSDQNESNAPDDERPTRTRSTPPGHRLLERLTAPPLDFALRAVRSQYVSRGTERECEYPLNYYAGPEGALLTVIKRDEDDEPLLHLHPATTEVFLRELRELGRFR</sequence>
<keyword evidence="4" id="KW-0143">Chaperone</keyword>
<keyword evidence="7" id="KW-1185">Reference proteome</keyword>
<dbReference type="InterPro" id="IPR025734">
    <property type="entry name" value="EspG"/>
</dbReference>
<reference evidence="7" key="1">
    <citation type="submission" date="2016-10" db="EMBL/GenBank/DDBJ databases">
        <authorList>
            <person name="Varghese N."/>
            <person name="Submissions S."/>
        </authorList>
    </citation>
    <scope>NUCLEOTIDE SEQUENCE [LARGE SCALE GENOMIC DNA]</scope>
    <source>
        <strain evidence="7">DSM 45004</strain>
    </source>
</reference>
<dbReference type="Proteomes" id="UP000198716">
    <property type="component" value="Unassembled WGS sequence"/>
</dbReference>
<feature type="region of interest" description="Disordered" evidence="5">
    <location>
        <begin position="208"/>
        <end position="275"/>
    </location>
</feature>
<evidence type="ECO:0000313" key="7">
    <source>
        <dbReference type="Proteomes" id="UP000198716"/>
    </source>
</evidence>
<accession>A0A1I1TT40</accession>
<evidence type="ECO:0000256" key="4">
    <source>
        <dbReference type="ARBA" id="ARBA00023186"/>
    </source>
</evidence>
<proteinExistence type="inferred from homology"/>
<protein>
    <submittedName>
        <fullName evidence="6">EspG family protein</fullName>
    </submittedName>
</protein>
<dbReference type="EMBL" id="FOMZ01000001">
    <property type="protein sequence ID" value="SFD61694.1"/>
    <property type="molecule type" value="Genomic_DNA"/>
</dbReference>
<evidence type="ECO:0000256" key="2">
    <source>
        <dbReference type="ARBA" id="ARBA00006411"/>
    </source>
</evidence>